<keyword evidence="2" id="KW-1185">Reference proteome</keyword>
<evidence type="ECO:0000313" key="2">
    <source>
        <dbReference type="Proteomes" id="UP000034037"/>
    </source>
</evidence>
<evidence type="ECO:0000313" key="1">
    <source>
        <dbReference type="EMBL" id="AKF28449.1"/>
    </source>
</evidence>
<dbReference type="HOGENOM" id="CLU_004188_0_0_11"/>
<evidence type="ECO:0008006" key="3">
    <source>
        <dbReference type="Google" id="ProtNLM"/>
    </source>
</evidence>
<protein>
    <recommendedName>
        <fullName evidence="3">DNA-binding protein</fullName>
    </recommendedName>
</protein>
<dbReference type="EMBL" id="CP011309">
    <property type="protein sequence ID" value="AKF28449.1"/>
    <property type="molecule type" value="Genomic_DNA"/>
</dbReference>
<accession>A0A0F6SRS1</accession>
<gene>
    <name evidence="1" type="ORF">YH66_13435</name>
</gene>
<sequence>MSVDKIYALGVENTDTSLLSAATYVGGGHTIVRLIPESLIEAESIAQATLGLNLFENHTVGKAEPRAVGFPAWPIIHDPDNAQHALNLVGDLEWARRHASSQAKKVKERFDALVGDLSNSAPHFVPTLLEELARIFSAAGNNSFAKQYFGRAREIERAHNIPVDPERHEAAFLEFARSGVVGAKNMTQEVTDASARLESPAAAFEYVLRLNVARIRAGQQPYAYLARDLRKLGATAGLSAKEVDAQLFDGIVGLSSVLKSPGGFWKATRTPLAEWLRSNPDRGEAFINDQPQEFSNEEWLEFLDEAGIWQRLIADDEAFLTWMQIVLGRSSYELMKFSPRLLGAIELLGDALRGTEIQGAYSQLPLEYVDALIAAGVKWTEAAEWKRNDVNWRGWAEQTSRTRDFQALVAHPEISELAAKSLEAGFVSNSLDLLLEVSGAKELLSRYLDLIASRVVNAQGAFAELALLINQSLVHLNDPRLMELNPEAMKTMTAFDSQAALSWAIRAGILAELAWPAMEESASRLQAESPDKEIEFYHSHPDLIVVCGDQFEVISGSSVRITGKLPVGARIESAFSVGDDVVFFYRPPSGWEIHVYWNGGTGQKASDSSGGYFRYGLGVTFPVPDGRLTGSGLLKVGATDKNYGVGELVCSLNSDQIYKFDYRGGSLWLADAEKFSDWEVNSKILPHLGLDEIGIALGADTEVGEVGEDGEGKLQPTIFPAFASTNDSLAGTYNGKHFTIRSSSDDTYRAVTPLGSFSAPTDFHYALSRPGGGVWLSRDLTLIDAESGNNLSRHSGYLDKLPVHAVHQLQARSPETSEVMRSCTPSDAKKLLDALQPEPERKVSSEAARVRPSWDRYREEEEVSSNINSAIGTSAWKAASEFLNSEDPVLVSAVVELAVDSAALDLEFERLRNELISPDTKPENRQLTSQAAALFVDLIDGHHYFSNYLDVPEAFETLLAGLQTPGTPVKQKNITESALPALIGHERALLGMLAAQITEKPAVQELVELFREFTKAGLLCSGWRSVVVYAEHQGWKIGEWVDGALALGPKVYDGYELLVFGDRPTISGFPVVDNHDQRISAEDFLAGLSAIENNLANTREINVDDLAQKTTLTPEFCAYLQSGVTGRTNQWGSEVDEKLNTLRETLGLGVTAFNSARTQLRSEPWTLLQTMFAALVPESDPAAVATYPDFAAMATAWSNEVGDLGHRITEKQRSAVNRATEPHTSNDEQRILRPLELHKEGYSAEFRFIAPLLTLAVNVRGDDPLRPFIAQQFETIKQFVEEHKAKNPYLKETDKVELGDSFDKIGDYRNWHVTRVLTEGLLDDLIEDLKHPYESPAGHPLDPLVSAPETVAEIATTLDLSEDSARYFLQVLALTAPTDASIREWNSWKKKDIDAAATPLTDRGLLITAKRSGAGRTRFLPGGWLESSAGEKGFEVWKAPLYLLWKDAKVRPIVRTCPPFTPLPQLFSDAWARYQSGDVPGYEELRTQRYRRR</sequence>
<dbReference type="Proteomes" id="UP000034037">
    <property type="component" value="Chromosome"/>
</dbReference>
<dbReference type="PATRIC" id="fig|92706.3.peg.2814"/>
<name>A0A0F6SRS1_9CORY</name>
<organism evidence="1 2">
    <name type="scientific">[Brevibacterium] flavum</name>
    <dbReference type="NCBI Taxonomy" id="92706"/>
    <lineage>
        <taxon>Bacteria</taxon>
        <taxon>Bacillati</taxon>
        <taxon>Actinomycetota</taxon>
        <taxon>Actinomycetes</taxon>
        <taxon>Mycobacteriales</taxon>
        <taxon>Corynebacteriaceae</taxon>
        <taxon>Corynebacterium</taxon>
    </lineage>
</organism>
<dbReference type="RefSeq" id="WP_003862983.1">
    <property type="nucleotide sequence ID" value="NZ_CP011309.1"/>
</dbReference>
<proteinExistence type="predicted"/>
<reference evidence="1 2" key="1">
    <citation type="submission" date="2015-04" db="EMBL/GenBank/DDBJ databases">
        <title>Complete Genome Sequence of Brevibacterium flavum ATCC 15168.</title>
        <authorList>
            <person name="Ahn J."/>
            <person name="Park G."/>
            <person name="Jeon W."/>
            <person name="Jang Y."/>
            <person name="Jang M."/>
            <person name="Lee H."/>
            <person name="Lee H."/>
        </authorList>
    </citation>
    <scope>NUCLEOTIDE SEQUENCE [LARGE SCALE GENOMIC DNA]</scope>
    <source>
        <strain evidence="1 2">ATCC 15168</strain>
    </source>
</reference>